<dbReference type="SUPFAM" id="SSF57756">
    <property type="entry name" value="Retrovirus zinc finger-like domains"/>
    <property type="match status" value="1"/>
</dbReference>
<evidence type="ECO:0000313" key="4">
    <source>
        <dbReference type="EMBL" id="KAD7116503.1"/>
    </source>
</evidence>
<dbReference type="InterPro" id="IPR036875">
    <property type="entry name" value="Znf_CCHC_sf"/>
</dbReference>
<dbReference type="PANTHER" id="PTHR35317">
    <property type="entry name" value="OS04G0629600 PROTEIN"/>
    <property type="match status" value="1"/>
</dbReference>
<protein>
    <recommendedName>
        <fullName evidence="3">CCHC-type domain-containing protein</fullName>
    </recommendedName>
</protein>
<dbReference type="PANTHER" id="PTHR35317:SF35">
    <property type="entry name" value="DUF4219 DOMAIN-CONTAINING PROTEIN"/>
    <property type="match status" value="1"/>
</dbReference>
<feature type="compositionally biased region" description="Low complexity" evidence="2">
    <location>
        <begin position="311"/>
        <end position="320"/>
    </location>
</feature>
<keyword evidence="5" id="KW-1185">Reference proteome</keyword>
<dbReference type="GO" id="GO:0003676">
    <property type="term" value="F:nucleic acid binding"/>
    <property type="evidence" value="ECO:0007669"/>
    <property type="project" value="InterPro"/>
</dbReference>
<keyword evidence="1" id="KW-0863">Zinc-finger</keyword>
<dbReference type="Pfam" id="PF14223">
    <property type="entry name" value="Retrotran_gag_2"/>
    <property type="match status" value="1"/>
</dbReference>
<keyword evidence="1" id="KW-0479">Metal-binding</keyword>
<evidence type="ECO:0000313" key="5">
    <source>
        <dbReference type="Proteomes" id="UP000326396"/>
    </source>
</evidence>
<evidence type="ECO:0000259" key="3">
    <source>
        <dbReference type="PROSITE" id="PS50158"/>
    </source>
</evidence>
<dbReference type="EMBL" id="SZYD01000002">
    <property type="protein sequence ID" value="KAD7116503.1"/>
    <property type="molecule type" value="Genomic_DNA"/>
</dbReference>
<dbReference type="Gene3D" id="4.10.60.10">
    <property type="entry name" value="Zinc finger, CCHC-type"/>
    <property type="match status" value="1"/>
</dbReference>
<accession>A0A5N6PTG0</accession>
<dbReference type="AlphaFoldDB" id="A0A5N6PTG0"/>
<feature type="compositionally biased region" description="Basic and acidic residues" evidence="2">
    <location>
        <begin position="327"/>
        <end position="342"/>
    </location>
</feature>
<gene>
    <name evidence="4" type="ORF">E3N88_03771</name>
</gene>
<feature type="domain" description="CCHC-type" evidence="3">
    <location>
        <begin position="333"/>
        <end position="348"/>
    </location>
</feature>
<evidence type="ECO:0000256" key="2">
    <source>
        <dbReference type="SAM" id="MobiDB-lite"/>
    </source>
</evidence>
<organism evidence="4 5">
    <name type="scientific">Mikania micrantha</name>
    <name type="common">bitter vine</name>
    <dbReference type="NCBI Taxonomy" id="192012"/>
    <lineage>
        <taxon>Eukaryota</taxon>
        <taxon>Viridiplantae</taxon>
        <taxon>Streptophyta</taxon>
        <taxon>Embryophyta</taxon>
        <taxon>Tracheophyta</taxon>
        <taxon>Spermatophyta</taxon>
        <taxon>Magnoliopsida</taxon>
        <taxon>eudicotyledons</taxon>
        <taxon>Gunneridae</taxon>
        <taxon>Pentapetalae</taxon>
        <taxon>asterids</taxon>
        <taxon>campanulids</taxon>
        <taxon>Asterales</taxon>
        <taxon>Asteraceae</taxon>
        <taxon>Asteroideae</taxon>
        <taxon>Heliantheae alliance</taxon>
        <taxon>Eupatorieae</taxon>
        <taxon>Mikania</taxon>
    </lineage>
</organism>
<dbReference type="InterPro" id="IPR001878">
    <property type="entry name" value="Znf_CCHC"/>
</dbReference>
<dbReference type="InterPro" id="IPR025314">
    <property type="entry name" value="DUF4219"/>
</dbReference>
<dbReference type="Proteomes" id="UP000326396">
    <property type="component" value="Linkage Group LG10"/>
</dbReference>
<reference evidence="4 5" key="1">
    <citation type="submission" date="2019-05" db="EMBL/GenBank/DDBJ databases">
        <title>Mikania micrantha, genome provides insights into the molecular mechanism of rapid growth.</title>
        <authorList>
            <person name="Liu B."/>
        </authorList>
    </citation>
    <scope>NUCLEOTIDE SEQUENCE [LARGE SCALE GENOMIC DNA]</scope>
    <source>
        <strain evidence="4">NLD-2019</strain>
        <tissue evidence="4">Leaf</tissue>
    </source>
</reference>
<sequence length="359" mass="40627">MSWSCSTKSILCDLRISDCYAYNLVSEPDHRSLKETPKNPPVEEDLVAPWQHLVIPIRDGGSITYQRPLLSATNYTSWAIKMESFIDAQGIWDAIEPPTDVEVDLKIRKKARAFIFQALPEEILLQVAGHKEAKDVWDALKVRYLGADRVQQARIQNLNREFELLAMKDGDTIDDFAGKIGEVTSKFRTLGITMEEKTKVKKLLGAAPDRFLPIVAVIEQFSDLNVMMFEELVGRLKAYEERVKPAASSTSQPGKLLLTKEEWQEKQKTELKQGGRGRGSGRGAGPNKFNSFGRGRGRSNNSRGRGGGRSSNGDRWSNRGQQQNNKQQDRTERRCYNCDRPGHLASDCWAQRNRMRKPT</sequence>
<feature type="compositionally biased region" description="Low complexity" evidence="2">
    <location>
        <begin position="290"/>
        <end position="303"/>
    </location>
</feature>
<keyword evidence="1" id="KW-0862">Zinc</keyword>
<proteinExistence type="predicted"/>
<comment type="caution">
    <text evidence="4">The sequence shown here is derived from an EMBL/GenBank/DDBJ whole genome shotgun (WGS) entry which is preliminary data.</text>
</comment>
<dbReference type="Pfam" id="PF00098">
    <property type="entry name" value="zf-CCHC"/>
    <property type="match status" value="1"/>
</dbReference>
<feature type="compositionally biased region" description="Gly residues" evidence="2">
    <location>
        <begin position="274"/>
        <end position="284"/>
    </location>
</feature>
<dbReference type="SMART" id="SM00343">
    <property type="entry name" value="ZnF_C2HC"/>
    <property type="match status" value="1"/>
</dbReference>
<dbReference type="Pfam" id="PF13961">
    <property type="entry name" value="DUF4219"/>
    <property type="match status" value="1"/>
</dbReference>
<dbReference type="GO" id="GO:0008270">
    <property type="term" value="F:zinc ion binding"/>
    <property type="evidence" value="ECO:0007669"/>
    <property type="project" value="UniProtKB-KW"/>
</dbReference>
<evidence type="ECO:0000256" key="1">
    <source>
        <dbReference type="PROSITE-ProRule" id="PRU00047"/>
    </source>
</evidence>
<name>A0A5N6PTG0_9ASTR</name>
<dbReference type="PROSITE" id="PS50158">
    <property type="entry name" value="ZF_CCHC"/>
    <property type="match status" value="1"/>
</dbReference>
<dbReference type="OrthoDB" id="1710004at2759"/>
<feature type="region of interest" description="Disordered" evidence="2">
    <location>
        <begin position="265"/>
        <end position="343"/>
    </location>
</feature>